<sequence length="367" mass="37845">MGAAAPPVRGADQGVLIVLLPSPPMISRPSLRTLAVLLACLSLFATACGASSDATTENASEAAEVQETDAATDDPASEADTDGTDSSVEVSTDARGVEVTDDLEVKPEISLPGGEPPTELVVVDIVEGDGEVVPEGATVTTDYVGVSWTNDGEEFDSSWDRGEPATFPLSGVIQGWTEGIPGMKVGGRRLLIIPPDQAYGDAAPSPAIAANDTLVFVIDLVEVVPPPEPITPTTDARGVEVEGDLDSKPEISLPGGEPPTELVVVDIVEGDGEVVPVDAAVTTHYVGVSWTNDGEEFDSSWDRGEPATFPLSGVIQGWTEGIPGMKVGGRRLLIIPPDQAYGAAAPSPAIAANDTLVFVIDMVEIAG</sequence>
<dbReference type="PROSITE" id="PS50059">
    <property type="entry name" value="FKBP_PPIASE"/>
    <property type="match status" value="2"/>
</dbReference>
<dbReference type="EC" id="5.2.1.8" evidence="3 6"/>
<evidence type="ECO:0000313" key="9">
    <source>
        <dbReference type="EMBL" id="AXV05759.1"/>
    </source>
</evidence>
<dbReference type="Pfam" id="PF00254">
    <property type="entry name" value="FKBP_C"/>
    <property type="match status" value="2"/>
</dbReference>
<comment type="catalytic activity">
    <reaction evidence="1 6">
        <text>[protein]-peptidylproline (omega=180) = [protein]-peptidylproline (omega=0)</text>
        <dbReference type="Rhea" id="RHEA:16237"/>
        <dbReference type="Rhea" id="RHEA-COMP:10747"/>
        <dbReference type="Rhea" id="RHEA-COMP:10748"/>
        <dbReference type="ChEBI" id="CHEBI:83833"/>
        <dbReference type="ChEBI" id="CHEBI:83834"/>
        <dbReference type="EC" id="5.2.1.8"/>
    </reaction>
</comment>
<proteinExistence type="inferred from homology"/>
<evidence type="ECO:0000256" key="6">
    <source>
        <dbReference type="PROSITE-ProRule" id="PRU00277"/>
    </source>
</evidence>
<feature type="domain" description="PPIase FKBP-type" evidence="8">
    <location>
        <begin position="278"/>
        <end position="366"/>
    </location>
</feature>
<feature type="region of interest" description="Disordered" evidence="7">
    <location>
        <begin position="55"/>
        <end position="96"/>
    </location>
</feature>
<gene>
    <name evidence="9" type="ORF">DVS28_a1058</name>
</gene>
<evidence type="ECO:0000256" key="4">
    <source>
        <dbReference type="ARBA" id="ARBA00023110"/>
    </source>
</evidence>
<organism evidence="9 10">
    <name type="scientific">Euzebya pacifica</name>
    <dbReference type="NCBI Taxonomy" id="1608957"/>
    <lineage>
        <taxon>Bacteria</taxon>
        <taxon>Bacillati</taxon>
        <taxon>Actinomycetota</taxon>
        <taxon>Nitriliruptoria</taxon>
        <taxon>Euzebyales</taxon>
    </lineage>
</organism>
<dbReference type="Gene3D" id="3.10.50.40">
    <property type="match status" value="2"/>
</dbReference>
<reference evidence="9 10" key="1">
    <citation type="submission" date="2018-09" db="EMBL/GenBank/DDBJ databases">
        <title>Complete genome sequence of Euzebya sp. DY32-46 isolated from seawater of Pacific Ocean.</title>
        <authorList>
            <person name="Xu L."/>
            <person name="Wu Y.-H."/>
            <person name="Xu X.-W."/>
        </authorList>
    </citation>
    <scope>NUCLEOTIDE SEQUENCE [LARGE SCALE GENOMIC DNA]</scope>
    <source>
        <strain evidence="9 10">DY32-46</strain>
    </source>
</reference>
<name>A0A346XU62_9ACTN</name>
<dbReference type="SUPFAM" id="SSF54534">
    <property type="entry name" value="FKBP-like"/>
    <property type="match status" value="2"/>
</dbReference>
<feature type="domain" description="PPIase FKBP-type" evidence="8">
    <location>
        <begin position="136"/>
        <end position="224"/>
    </location>
</feature>
<dbReference type="Proteomes" id="UP000264006">
    <property type="component" value="Chromosome"/>
</dbReference>
<evidence type="ECO:0000256" key="5">
    <source>
        <dbReference type="ARBA" id="ARBA00023235"/>
    </source>
</evidence>
<keyword evidence="10" id="KW-1185">Reference proteome</keyword>
<dbReference type="EMBL" id="CP031165">
    <property type="protein sequence ID" value="AXV05759.1"/>
    <property type="molecule type" value="Genomic_DNA"/>
</dbReference>
<evidence type="ECO:0000256" key="7">
    <source>
        <dbReference type="SAM" id="MobiDB-lite"/>
    </source>
</evidence>
<dbReference type="GO" id="GO:0003755">
    <property type="term" value="F:peptidyl-prolyl cis-trans isomerase activity"/>
    <property type="evidence" value="ECO:0007669"/>
    <property type="project" value="UniProtKB-KW"/>
</dbReference>
<evidence type="ECO:0000256" key="1">
    <source>
        <dbReference type="ARBA" id="ARBA00000971"/>
    </source>
</evidence>
<keyword evidence="5 6" id="KW-0413">Isomerase</keyword>
<evidence type="ECO:0000259" key="8">
    <source>
        <dbReference type="PROSITE" id="PS50059"/>
    </source>
</evidence>
<accession>A0A346XU62</accession>
<protein>
    <recommendedName>
        <fullName evidence="3 6">peptidylprolyl isomerase</fullName>
        <ecNumber evidence="3 6">5.2.1.8</ecNumber>
    </recommendedName>
</protein>
<dbReference type="PANTHER" id="PTHR43811">
    <property type="entry name" value="FKBP-TYPE PEPTIDYL-PROLYL CIS-TRANS ISOMERASE FKPA"/>
    <property type="match status" value="1"/>
</dbReference>
<dbReference type="AlphaFoldDB" id="A0A346XU62"/>
<dbReference type="PANTHER" id="PTHR43811:SF19">
    <property type="entry name" value="39 KDA FK506-BINDING NUCLEAR PROTEIN"/>
    <property type="match status" value="1"/>
</dbReference>
<evidence type="ECO:0000313" key="10">
    <source>
        <dbReference type="Proteomes" id="UP000264006"/>
    </source>
</evidence>
<evidence type="ECO:0000256" key="2">
    <source>
        <dbReference type="ARBA" id="ARBA00006577"/>
    </source>
</evidence>
<keyword evidence="4 6" id="KW-0697">Rotamase</keyword>
<feature type="compositionally biased region" description="Acidic residues" evidence="7">
    <location>
        <begin position="64"/>
        <end position="83"/>
    </location>
</feature>
<dbReference type="KEGG" id="euz:DVS28_a1058"/>
<comment type="similarity">
    <text evidence="2">Belongs to the FKBP-type PPIase family.</text>
</comment>
<dbReference type="InterPro" id="IPR046357">
    <property type="entry name" value="PPIase_dom_sf"/>
</dbReference>
<evidence type="ECO:0000256" key="3">
    <source>
        <dbReference type="ARBA" id="ARBA00013194"/>
    </source>
</evidence>
<dbReference type="InterPro" id="IPR001179">
    <property type="entry name" value="PPIase_FKBP_dom"/>
</dbReference>